<proteinExistence type="predicted"/>
<dbReference type="NCBIfam" id="TIGR01603">
    <property type="entry name" value="maj_tail_phi13"/>
    <property type="match status" value="1"/>
</dbReference>
<sequence length="201" mass="21235">MTQQKQGTATVGFKSLTVRILDGNQTPTDGENLFIIQGKKGEGATQTAKISGLAVDPTKTFGSNIAYHVNNRGVGDVKVELGLLDIPVALYVKALGYENDDDILDFGADTVSKDVAILLESNTADGGGAYYGFYKGNLSMDAIDLNTIKDKAEELATTEVSFAAGASTDEQTKNKYGTMYFGSDEAKIKKLKAKLGMAAAG</sequence>
<dbReference type="EMBL" id="BK014736">
    <property type="protein sequence ID" value="DAD73445.1"/>
    <property type="molecule type" value="Genomic_DNA"/>
</dbReference>
<organism evidence="1">
    <name type="scientific">Siphoviridae sp. ctwQY3</name>
    <dbReference type="NCBI Taxonomy" id="2826515"/>
    <lineage>
        <taxon>Viruses</taxon>
        <taxon>Duplodnaviria</taxon>
        <taxon>Heunggongvirae</taxon>
        <taxon>Uroviricota</taxon>
        <taxon>Caudoviricetes</taxon>
    </lineage>
</organism>
<dbReference type="InterPro" id="IPR006724">
    <property type="entry name" value="Phage_TTP"/>
</dbReference>
<dbReference type="Pfam" id="PF04630">
    <property type="entry name" value="Phage_TTP_1"/>
    <property type="match status" value="1"/>
</dbReference>
<name>A0A8S5LTU0_9CAUD</name>
<protein>
    <submittedName>
        <fullName evidence="1">Tail tube protein</fullName>
    </submittedName>
</protein>
<accession>A0A8S5LTU0</accession>
<dbReference type="InterPro" id="IPR006490">
    <property type="entry name" value="Maj_tail_phi13"/>
</dbReference>
<evidence type="ECO:0000313" key="1">
    <source>
        <dbReference type="EMBL" id="DAD73445.1"/>
    </source>
</evidence>
<reference evidence="1" key="1">
    <citation type="journal article" date="2021" name="Proc. Natl. Acad. Sci. U.S.A.">
        <title>A Catalog of Tens of Thousands of Viruses from Human Metagenomes Reveals Hidden Associations with Chronic Diseases.</title>
        <authorList>
            <person name="Tisza M.J."/>
            <person name="Buck C.B."/>
        </authorList>
    </citation>
    <scope>NUCLEOTIDE SEQUENCE</scope>
    <source>
        <strain evidence="1">CtwQY3</strain>
    </source>
</reference>